<gene>
    <name evidence="1" type="ORF">C1I98_15135</name>
</gene>
<keyword evidence="2" id="KW-1185">Reference proteome</keyword>
<dbReference type="AlphaFoldDB" id="A0A2W2I5R5"/>
<evidence type="ECO:0000313" key="2">
    <source>
        <dbReference type="Proteomes" id="UP000248544"/>
    </source>
</evidence>
<reference evidence="1 2" key="1">
    <citation type="submission" date="2018-01" db="EMBL/GenBank/DDBJ databases">
        <title>Draft genome sequence of Sphaerisporangium sp. 7K107.</title>
        <authorList>
            <person name="Sahin N."/>
            <person name="Saygin H."/>
            <person name="Ay H."/>
        </authorList>
    </citation>
    <scope>NUCLEOTIDE SEQUENCE [LARGE SCALE GENOMIC DNA]</scope>
    <source>
        <strain evidence="1 2">7K107</strain>
    </source>
</reference>
<accession>A0A2W2I5R5</accession>
<protein>
    <submittedName>
        <fullName evidence="1">Uncharacterized protein</fullName>
    </submittedName>
</protein>
<dbReference type="EMBL" id="POUA01000102">
    <property type="protein sequence ID" value="PZG45884.1"/>
    <property type="molecule type" value="Genomic_DNA"/>
</dbReference>
<sequence>MPLVAFLMTVAATAACQSDAHTDFARPTPISTQPPAYPSISPTPATDRDAVLAVYRELYRAGQRAEYATPAERRVILERVAAQPLLSTMLEGIAALRAKGRVTYGFPSIHSYGLRITGSRASLHDCQDGRTGGQADDRTGKRLTHGMPGTHMVAALSKEADGVWRVVKIDQLEEPCSPAT</sequence>
<dbReference type="Proteomes" id="UP000248544">
    <property type="component" value="Unassembled WGS sequence"/>
</dbReference>
<proteinExistence type="predicted"/>
<evidence type="ECO:0000313" key="1">
    <source>
        <dbReference type="EMBL" id="PZG45884.1"/>
    </source>
</evidence>
<organism evidence="1 2">
    <name type="scientific">Spongiactinospora gelatinilytica</name>
    <dbReference type="NCBI Taxonomy" id="2666298"/>
    <lineage>
        <taxon>Bacteria</taxon>
        <taxon>Bacillati</taxon>
        <taxon>Actinomycetota</taxon>
        <taxon>Actinomycetes</taxon>
        <taxon>Streptosporangiales</taxon>
        <taxon>Streptosporangiaceae</taxon>
        <taxon>Spongiactinospora</taxon>
    </lineage>
</organism>
<name>A0A2W2I5R5_9ACTN</name>
<comment type="caution">
    <text evidence="1">The sequence shown here is derived from an EMBL/GenBank/DDBJ whole genome shotgun (WGS) entry which is preliminary data.</text>
</comment>